<protein>
    <recommendedName>
        <fullName evidence="5">Lipoprotein</fullName>
    </recommendedName>
</protein>
<evidence type="ECO:0000313" key="4">
    <source>
        <dbReference type="Proteomes" id="UP000660047"/>
    </source>
</evidence>
<feature type="signal peptide" evidence="2">
    <location>
        <begin position="1"/>
        <end position="37"/>
    </location>
</feature>
<dbReference type="Proteomes" id="UP000660047">
    <property type="component" value="Unassembled WGS sequence"/>
</dbReference>
<feature type="region of interest" description="Disordered" evidence="1">
    <location>
        <begin position="58"/>
        <end position="80"/>
    </location>
</feature>
<keyword evidence="2" id="KW-0732">Signal</keyword>
<feature type="chain" id="PRO_5042603460" description="Lipoprotein" evidence="2">
    <location>
        <begin position="38"/>
        <end position="249"/>
    </location>
</feature>
<dbReference type="EMBL" id="BLYL01000017">
    <property type="protein sequence ID" value="GFO95378.1"/>
    <property type="molecule type" value="Genomic_DNA"/>
</dbReference>
<reference evidence="3" key="1">
    <citation type="submission" date="2020-06" db="EMBL/GenBank/DDBJ databases">
        <title>Characterization of fructooligosaccharide metabolism and fructooligosaccharide-degrading enzymes in human commensal butyrate producers.</title>
        <authorList>
            <person name="Tanno H."/>
            <person name="Fujii T."/>
            <person name="Hirano K."/>
            <person name="Maeno S."/>
            <person name="Tonozuka T."/>
            <person name="Sakamoto M."/>
            <person name="Ohkuma M."/>
            <person name="Tochio T."/>
            <person name="Endo A."/>
        </authorList>
    </citation>
    <scope>NUCLEOTIDE SEQUENCE</scope>
    <source>
        <strain evidence="3">JCM 31265</strain>
    </source>
</reference>
<comment type="caution">
    <text evidence="3">The sequence shown here is derived from an EMBL/GenBank/DDBJ whole genome shotgun (WGS) entry which is preliminary data.</text>
</comment>
<accession>A0AAI9K4K5</accession>
<evidence type="ECO:0000256" key="2">
    <source>
        <dbReference type="SAM" id="SignalP"/>
    </source>
</evidence>
<dbReference type="PROSITE" id="PS51257">
    <property type="entry name" value="PROKAR_LIPOPROTEIN"/>
    <property type="match status" value="1"/>
</dbReference>
<proteinExistence type="predicted"/>
<name>A0AAI9K4K5_9FIRM</name>
<evidence type="ECO:0000313" key="3">
    <source>
        <dbReference type="EMBL" id="GFO95378.1"/>
    </source>
</evidence>
<evidence type="ECO:0000256" key="1">
    <source>
        <dbReference type="SAM" id="MobiDB-lite"/>
    </source>
</evidence>
<dbReference type="AlphaFoldDB" id="A0AAI9K4K5"/>
<organism evidence="3 4">
    <name type="scientific">Coprococcus eutactus</name>
    <dbReference type="NCBI Taxonomy" id="33043"/>
    <lineage>
        <taxon>Bacteria</taxon>
        <taxon>Bacillati</taxon>
        <taxon>Bacillota</taxon>
        <taxon>Clostridia</taxon>
        <taxon>Lachnospirales</taxon>
        <taxon>Lachnospiraceae</taxon>
        <taxon>Coprococcus</taxon>
    </lineage>
</organism>
<gene>
    <name evidence="3" type="ORF">COEU31_24240</name>
</gene>
<evidence type="ECO:0008006" key="5">
    <source>
        <dbReference type="Google" id="ProtNLM"/>
    </source>
</evidence>
<sequence length="249" mass="27503">MYMNRNRRMHGCRHRFKRLIMSILVLSMLLTVTGCGGASQTAGSRLNTQNAVDRVLNQKTGDGDVESKSSVGATTETTTTTETTITTEMQTTIETESASVTEATSEPTYGQVVNGDSSVIAQYKSEGVDVDLTLMGSDLVYATVYQMMSKPEEYEGKTIRIEGKYYASYYPITDKYYNYCLIADALACCSQGLEFELGGGAVYPGDYPADQSEVIVTGVFETYTEEAGQTFYYCRLRDAEYQLVSTENQ</sequence>